<dbReference type="AlphaFoldDB" id="A0A6J4KAV8"/>
<dbReference type="GO" id="GO:0004540">
    <property type="term" value="F:RNA nuclease activity"/>
    <property type="evidence" value="ECO:0007669"/>
    <property type="project" value="InterPro"/>
</dbReference>
<organism evidence="7">
    <name type="scientific">uncultured Gemmatimonadota bacterium</name>
    <dbReference type="NCBI Taxonomy" id="203437"/>
    <lineage>
        <taxon>Bacteria</taxon>
        <taxon>Pseudomonadati</taxon>
        <taxon>Gemmatimonadota</taxon>
        <taxon>environmental samples</taxon>
    </lineage>
</organism>
<evidence type="ECO:0000256" key="2">
    <source>
        <dbReference type="ARBA" id="ARBA00022649"/>
    </source>
</evidence>
<keyword evidence="3" id="KW-0540">Nuclease</keyword>
<dbReference type="GO" id="GO:0016787">
    <property type="term" value="F:hydrolase activity"/>
    <property type="evidence" value="ECO:0007669"/>
    <property type="project" value="UniProtKB-KW"/>
</dbReference>
<dbReference type="InterPro" id="IPR051813">
    <property type="entry name" value="HepT_RNase_toxin"/>
</dbReference>
<dbReference type="PANTHER" id="PTHR34139:SF1">
    <property type="entry name" value="RNASE MJ1380-RELATED"/>
    <property type="match status" value="1"/>
</dbReference>
<accession>A0A6J4KAV8</accession>
<dbReference type="PANTHER" id="PTHR34139">
    <property type="entry name" value="UPF0331 PROTEIN MJ0127"/>
    <property type="match status" value="1"/>
</dbReference>
<dbReference type="InterPro" id="IPR037038">
    <property type="entry name" value="HepT-like_sf"/>
</dbReference>
<evidence type="ECO:0000256" key="5">
    <source>
        <dbReference type="ARBA" id="ARBA00022801"/>
    </source>
</evidence>
<dbReference type="EMBL" id="CADCTW010000027">
    <property type="protein sequence ID" value="CAA9300938.1"/>
    <property type="molecule type" value="Genomic_DNA"/>
</dbReference>
<comment type="similarity">
    <text evidence="6">Belongs to the HepT RNase toxin family.</text>
</comment>
<sequence>MHPASGAQHGGRDAFMGSETLQDATLRNLQVMAESTQRHAEPLKASQPQVDWKGLSGFRNVLTHGYLDIRLERVWTVLEQDLPTLKAAISELLRTARDEPVQS</sequence>
<evidence type="ECO:0000256" key="6">
    <source>
        <dbReference type="ARBA" id="ARBA00024207"/>
    </source>
</evidence>
<evidence type="ECO:0008006" key="8">
    <source>
        <dbReference type="Google" id="ProtNLM"/>
    </source>
</evidence>
<keyword evidence="5" id="KW-0378">Hydrolase</keyword>
<reference evidence="7" key="1">
    <citation type="submission" date="2020-02" db="EMBL/GenBank/DDBJ databases">
        <authorList>
            <person name="Meier V. D."/>
        </authorList>
    </citation>
    <scope>NUCLEOTIDE SEQUENCE</scope>
    <source>
        <strain evidence="7">AVDCRST_MAG68</strain>
    </source>
</reference>
<dbReference type="GO" id="GO:0000166">
    <property type="term" value="F:nucleotide binding"/>
    <property type="evidence" value="ECO:0007669"/>
    <property type="project" value="UniProtKB-KW"/>
</dbReference>
<evidence type="ECO:0000256" key="3">
    <source>
        <dbReference type="ARBA" id="ARBA00022722"/>
    </source>
</evidence>
<keyword evidence="1" id="KW-0597">Phosphoprotein</keyword>
<protein>
    <recommendedName>
        <fullName evidence="8">DUF86 domain-containing protein</fullName>
    </recommendedName>
</protein>
<dbReference type="Pfam" id="PF01934">
    <property type="entry name" value="HepT-like"/>
    <property type="match status" value="1"/>
</dbReference>
<gene>
    <name evidence="7" type="ORF">AVDCRST_MAG68-430</name>
</gene>
<dbReference type="GO" id="GO:0110001">
    <property type="term" value="C:toxin-antitoxin complex"/>
    <property type="evidence" value="ECO:0007669"/>
    <property type="project" value="InterPro"/>
</dbReference>
<dbReference type="Gene3D" id="1.20.120.580">
    <property type="entry name" value="bsu32300-like"/>
    <property type="match status" value="1"/>
</dbReference>
<keyword evidence="2" id="KW-1277">Toxin-antitoxin system</keyword>
<name>A0A6J4KAV8_9BACT</name>
<evidence type="ECO:0000256" key="1">
    <source>
        <dbReference type="ARBA" id="ARBA00022553"/>
    </source>
</evidence>
<dbReference type="InterPro" id="IPR008201">
    <property type="entry name" value="HepT-like"/>
</dbReference>
<evidence type="ECO:0000256" key="4">
    <source>
        <dbReference type="ARBA" id="ARBA00022741"/>
    </source>
</evidence>
<keyword evidence="4" id="KW-0547">Nucleotide-binding</keyword>
<proteinExistence type="inferred from homology"/>
<evidence type="ECO:0000313" key="7">
    <source>
        <dbReference type="EMBL" id="CAA9300938.1"/>
    </source>
</evidence>